<accession>A0AAN9KUN5</accession>
<reference evidence="1 2" key="1">
    <citation type="submission" date="2024-01" db="EMBL/GenBank/DDBJ databases">
        <title>The genomes of 5 underutilized Papilionoideae crops provide insights into root nodulation and disease resistanc.</title>
        <authorList>
            <person name="Jiang F."/>
        </authorList>
    </citation>
    <scope>NUCLEOTIDE SEQUENCE [LARGE SCALE GENOMIC DNA]</scope>
    <source>
        <strain evidence="1">LVBAO_FW01</strain>
        <tissue evidence="1">Leaves</tissue>
    </source>
</reference>
<evidence type="ECO:0000313" key="2">
    <source>
        <dbReference type="Proteomes" id="UP001367508"/>
    </source>
</evidence>
<dbReference type="EMBL" id="JAYMYQ010000006">
    <property type="protein sequence ID" value="KAK7323922.1"/>
    <property type="molecule type" value="Genomic_DNA"/>
</dbReference>
<sequence>MADGSGFVAREETKWSLCWRNPGLRFGFVKPSSSLQKKDNLVWLKHLQIFQNPVEAIVNLEAIRGDMPLFNSWFNNKEFWDFCITCFTRYYVSSSGKPGLYHRHLDTVIEQNRTCLGLCKASDSYSLPNIRYHAWVHQETHYPGAATLVMVGNSNEPPFGFVFCLSHSFRSSMVHPLLQLLYRVGIGWSISRCYPCVYLIFAMTLAATVWTLGCLA</sequence>
<gene>
    <name evidence="1" type="ORF">VNO77_27424</name>
</gene>
<name>A0AAN9KUN5_CANGL</name>
<comment type="caution">
    <text evidence="1">The sequence shown here is derived from an EMBL/GenBank/DDBJ whole genome shotgun (WGS) entry which is preliminary data.</text>
</comment>
<protein>
    <submittedName>
        <fullName evidence="1">Uncharacterized protein</fullName>
    </submittedName>
</protein>
<dbReference type="AlphaFoldDB" id="A0AAN9KUN5"/>
<evidence type="ECO:0000313" key="1">
    <source>
        <dbReference type="EMBL" id="KAK7323922.1"/>
    </source>
</evidence>
<organism evidence="1 2">
    <name type="scientific">Canavalia gladiata</name>
    <name type="common">Sword bean</name>
    <name type="synonym">Dolichos gladiatus</name>
    <dbReference type="NCBI Taxonomy" id="3824"/>
    <lineage>
        <taxon>Eukaryota</taxon>
        <taxon>Viridiplantae</taxon>
        <taxon>Streptophyta</taxon>
        <taxon>Embryophyta</taxon>
        <taxon>Tracheophyta</taxon>
        <taxon>Spermatophyta</taxon>
        <taxon>Magnoliopsida</taxon>
        <taxon>eudicotyledons</taxon>
        <taxon>Gunneridae</taxon>
        <taxon>Pentapetalae</taxon>
        <taxon>rosids</taxon>
        <taxon>fabids</taxon>
        <taxon>Fabales</taxon>
        <taxon>Fabaceae</taxon>
        <taxon>Papilionoideae</taxon>
        <taxon>50 kb inversion clade</taxon>
        <taxon>NPAAA clade</taxon>
        <taxon>indigoferoid/millettioid clade</taxon>
        <taxon>Phaseoleae</taxon>
        <taxon>Canavalia</taxon>
    </lineage>
</organism>
<proteinExistence type="predicted"/>
<dbReference type="Proteomes" id="UP001367508">
    <property type="component" value="Unassembled WGS sequence"/>
</dbReference>
<keyword evidence="2" id="KW-1185">Reference proteome</keyword>